<feature type="domain" description="Uncharacterized protein TP-0789" evidence="2">
    <location>
        <begin position="114"/>
        <end position="191"/>
    </location>
</feature>
<keyword evidence="3" id="KW-0449">Lipoprotein</keyword>
<proteinExistence type="predicted"/>
<gene>
    <name evidence="3" type="ORF">A3196_01755</name>
</gene>
<accession>A0A1E2ULD5</accession>
<dbReference type="OrthoDB" id="5776086at2"/>
<dbReference type="InterPro" id="IPR033399">
    <property type="entry name" value="TP_0789-like"/>
</dbReference>
<dbReference type="CDD" id="cd16329">
    <property type="entry name" value="LolA_like"/>
    <property type="match status" value="1"/>
</dbReference>
<protein>
    <submittedName>
        <fullName evidence="3">Outer membrane lipoprotein-sorting protein</fullName>
    </submittedName>
</protein>
<evidence type="ECO:0000313" key="3">
    <source>
        <dbReference type="EMBL" id="ODB95587.1"/>
    </source>
</evidence>
<dbReference type="Gene3D" id="2.50.20.10">
    <property type="entry name" value="Lipoprotein localisation LolA/LolB/LppX"/>
    <property type="match status" value="1"/>
</dbReference>
<dbReference type="EMBL" id="LVJZ01000003">
    <property type="protein sequence ID" value="ODB95587.1"/>
    <property type="molecule type" value="Genomic_DNA"/>
</dbReference>
<dbReference type="Pfam" id="PF17131">
    <property type="entry name" value="LolA_like"/>
    <property type="match status" value="1"/>
</dbReference>
<name>A0A1E2ULD5_9GAMM</name>
<evidence type="ECO:0000259" key="2">
    <source>
        <dbReference type="Pfam" id="PF17131"/>
    </source>
</evidence>
<organism evidence="3 4">
    <name type="scientific">Candidatus Thiodiazotropha endoloripes</name>
    <dbReference type="NCBI Taxonomy" id="1818881"/>
    <lineage>
        <taxon>Bacteria</taxon>
        <taxon>Pseudomonadati</taxon>
        <taxon>Pseudomonadota</taxon>
        <taxon>Gammaproteobacteria</taxon>
        <taxon>Chromatiales</taxon>
        <taxon>Sedimenticolaceae</taxon>
        <taxon>Candidatus Thiodiazotropha</taxon>
    </lineage>
</organism>
<feature type="chain" id="PRO_5009118971" evidence="1">
    <location>
        <begin position="24"/>
        <end position="325"/>
    </location>
</feature>
<feature type="signal peptide" evidence="1">
    <location>
        <begin position="1"/>
        <end position="23"/>
    </location>
</feature>
<dbReference type="AlphaFoldDB" id="A0A1E2ULD5"/>
<dbReference type="Proteomes" id="UP000094849">
    <property type="component" value="Unassembled WGS sequence"/>
</dbReference>
<evidence type="ECO:0000256" key="1">
    <source>
        <dbReference type="SAM" id="SignalP"/>
    </source>
</evidence>
<dbReference type="RefSeq" id="WP_069003691.1">
    <property type="nucleotide sequence ID" value="NZ_LVJW01000006.1"/>
</dbReference>
<evidence type="ECO:0000313" key="4">
    <source>
        <dbReference type="Proteomes" id="UP000094849"/>
    </source>
</evidence>
<keyword evidence="1" id="KW-0732">Signal</keyword>
<comment type="caution">
    <text evidence="3">The sequence shown here is derived from an EMBL/GenBank/DDBJ whole genome shotgun (WGS) entry which is preliminary data.</text>
</comment>
<sequence length="325" mass="37299">MHMRNQVYAMATVGLLFSSSIFAGVAKDLPLPSGTPSADELANQVYFVNHFYALKNFGITNNNKDPKKSNRAIPGKITVIVNKSAGSKPTTITVERYLNNDYGESATNAQDIAIFRSGKLKGTGMLITDYVDDNKSQSYSIWLPALRKIRRFAQPAHDDAWGGTDFTFGDVTLRKPKDETHELVGTDTFNDCLGAIDKAESKNKYLPNPPDAACDHKGKEVYKLKSTTKRENWWYDYRISYVDSKTFADYRTEYFKGDKQVKVIDRDWRSLEQDDPRAQYWGYWYGKTLESGHETWAVIPREIVQYNQAWKSDYWSEKTLRKIKR</sequence>
<dbReference type="STRING" id="1818881.A3196_01755"/>
<reference evidence="3 4" key="1">
    <citation type="submission" date="2016-03" db="EMBL/GenBank/DDBJ databases">
        <title>Chemosynthetic sulphur-oxidizing symbionts of marine invertebrate animals are capable of nitrogen fixation.</title>
        <authorList>
            <person name="Petersen J.M."/>
            <person name="Kemper A."/>
            <person name="Gruber-Vodicka H."/>
            <person name="Cardini U."/>
            <person name="Geest Mvander."/>
            <person name="Kleiner M."/>
            <person name="Bulgheresi S."/>
            <person name="Fussmann M."/>
            <person name="Herbold C."/>
            <person name="Seah B.K.B."/>
            <person name="Antony C.Paul."/>
            <person name="Liu D."/>
            <person name="Belitz A."/>
            <person name="Weber M."/>
        </authorList>
    </citation>
    <scope>NUCLEOTIDE SEQUENCE [LARGE SCALE GENOMIC DNA]</scope>
    <source>
        <strain evidence="3">G_D</strain>
    </source>
</reference>
<keyword evidence="4" id="KW-1185">Reference proteome</keyword>